<dbReference type="EMBL" id="FRCA01000005">
    <property type="protein sequence ID" value="SHM11073.1"/>
    <property type="molecule type" value="Genomic_DNA"/>
</dbReference>
<evidence type="ECO:0000313" key="7">
    <source>
        <dbReference type="Proteomes" id="UP000184123"/>
    </source>
</evidence>
<evidence type="ECO:0000313" key="5">
    <source>
        <dbReference type="EMBL" id="GEN23643.1"/>
    </source>
</evidence>
<dbReference type="Pfam" id="PF05130">
    <property type="entry name" value="FlgN"/>
    <property type="match status" value="1"/>
</dbReference>
<organism evidence="6 7">
    <name type="scientific">Halomonas cupida</name>
    <dbReference type="NCBI Taxonomy" id="44933"/>
    <lineage>
        <taxon>Bacteria</taxon>
        <taxon>Pseudomonadati</taxon>
        <taxon>Pseudomonadota</taxon>
        <taxon>Gammaproteobacteria</taxon>
        <taxon>Oceanospirillales</taxon>
        <taxon>Halomonadaceae</taxon>
        <taxon>Halomonas</taxon>
    </lineage>
</organism>
<dbReference type="Gene3D" id="1.20.58.300">
    <property type="entry name" value="FlgN-like"/>
    <property type="match status" value="1"/>
</dbReference>
<protein>
    <submittedName>
        <fullName evidence="6">FlgN protein</fullName>
    </submittedName>
</protein>
<dbReference type="Proteomes" id="UP000321726">
    <property type="component" value="Unassembled WGS sequence"/>
</dbReference>
<reference evidence="6 7" key="1">
    <citation type="submission" date="2016-11" db="EMBL/GenBank/DDBJ databases">
        <authorList>
            <person name="Jaros S."/>
            <person name="Januszkiewicz K."/>
            <person name="Wedrychowicz H."/>
        </authorList>
    </citation>
    <scope>NUCLEOTIDE SEQUENCE [LARGE SCALE GENOMIC DNA]</scope>
    <source>
        <strain evidence="6 7">DSM 4740</strain>
    </source>
</reference>
<dbReference type="OrthoDB" id="6238586at2"/>
<evidence type="ECO:0000313" key="6">
    <source>
        <dbReference type="EMBL" id="SHM11073.1"/>
    </source>
</evidence>
<gene>
    <name evidence="5" type="ORF">HCU01_15920</name>
    <name evidence="6" type="ORF">SAMN05660971_02183</name>
</gene>
<evidence type="ECO:0000256" key="4">
    <source>
        <dbReference type="SAM" id="Coils"/>
    </source>
</evidence>
<dbReference type="RefSeq" id="WP_073435227.1">
    <property type="nucleotide sequence ID" value="NZ_BJXU01000052.1"/>
</dbReference>
<dbReference type="EMBL" id="BJXU01000052">
    <property type="protein sequence ID" value="GEN23643.1"/>
    <property type="molecule type" value="Genomic_DNA"/>
</dbReference>
<evidence type="ECO:0000313" key="8">
    <source>
        <dbReference type="Proteomes" id="UP000321726"/>
    </source>
</evidence>
<dbReference type="GO" id="GO:0044780">
    <property type="term" value="P:bacterial-type flagellum assembly"/>
    <property type="evidence" value="ECO:0007669"/>
    <property type="project" value="InterPro"/>
</dbReference>
<evidence type="ECO:0000256" key="2">
    <source>
        <dbReference type="ARBA" id="ARBA00007703"/>
    </source>
</evidence>
<evidence type="ECO:0000256" key="3">
    <source>
        <dbReference type="ARBA" id="ARBA00022795"/>
    </source>
</evidence>
<dbReference type="SUPFAM" id="SSF140566">
    <property type="entry name" value="FlgN-like"/>
    <property type="match status" value="1"/>
</dbReference>
<name>A0A1M7G463_9GAMM</name>
<reference evidence="5 8" key="2">
    <citation type="submission" date="2019-07" db="EMBL/GenBank/DDBJ databases">
        <title>Whole genome shotgun sequence of Halomonas cupida NBRC 102219.</title>
        <authorList>
            <person name="Hosoyama A."/>
            <person name="Uohara A."/>
            <person name="Ohji S."/>
            <person name="Ichikawa N."/>
        </authorList>
    </citation>
    <scope>NUCLEOTIDE SEQUENCE [LARGE SCALE GENOMIC DNA]</scope>
    <source>
        <strain evidence="5 8">NBRC 102219</strain>
    </source>
</reference>
<dbReference type="InterPro" id="IPR007809">
    <property type="entry name" value="FlgN-like"/>
</dbReference>
<comment type="function">
    <text evidence="1">Required for the efficient initiation of filament assembly.</text>
</comment>
<keyword evidence="3" id="KW-1005">Bacterial flagellum biogenesis</keyword>
<keyword evidence="4" id="KW-0175">Coiled coil</keyword>
<sequence>MSLKQLLDEQHSRLGELLALLEQEQSCLIKGKVDGEHLQQLAASKAALQQVLADTEHRRHQVQLRLGYEDNRAGARRASLDAGCAELWDQLCQRAEQVARANRRSGEVLHLRMDQNRQILEQIHRLAQPSVYSANGRAPLQSPRLNASA</sequence>
<comment type="similarity">
    <text evidence="2">Belongs to the FlgN family.</text>
</comment>
<dbReference type="InterPro" id="IPR036679">
    <property type="entry name" value="FlgN-like_sf"/>
</dbReference>
<proteinExistence type="inferred from homology"/>
<feature type="coiled-coil region" evidence="4">
    <location>
        <begin position="4"/>
        <end position="58"/>
    </location>
</feature>
<dbReference type="Proteomes" id="UP000184123">
    <property type="component" value="Unassembled WGS sequence"/>
</dbReference>
<accession>A0A1M7G463</accession>
<keyword evidence="8" id="KW-1185">Reference proteome</keyword>
<evidence type="ECO:0000256" key="1">
    <source>
        <dbReference type="ARBA" id="ARBA00002397"/>
    </source>
</evidence>
<dbReference type="AlphaFoldDB" id="A0A1M7G463"/>
<dbReference type="STRING" id="44933.SAMN05660971_02183"/>